<evidence type="ECO:0000256" key="1">
    <source>
        <dbReference type="ARBA" id="ARBA00022714"/>
    </source>
</evidence>
<evidence type="ECO:0000313" key="7">
    <source>
        <dbReference type="EMBL" id="CAA9546210.1"/>
    </source>
</evidence>
<name>A0A6J4UCB6_9BACT</name>
<dbReference type="Pfam" id="PF01799">
    <property type="entry name" value="Fer2_2"/>
    <property type="match status" value="1"/>
</dbReference>
<proteinExistence type="predicted"/>
<keyword evidence="2" id="KW-0479">Metal-binding</keyword>
<dbReference type="GO" id="GO:0016491">
    <property type="term" value="F:oxidoreductase activity"/>
    <property type="evidence" value="ECO:0007669"/>
    <property type="project" value="UniProtKB-KW"/>
</dbReference>
<gene>
    <name evidence="7" type="ORF">AVDCRST_MAG49-1359</name>
</gene>
<dbReference type="AlphaFoldDB" id="A0A6J4UCB6"/>
<dbReference type="Pfam" id="PF00111">
    <property type="entry name" value="Fer2"/>
    <property type="match status" value="1"/>
</dbReference>
<keyword evidence="4" id="KW-0408">Iron</keyword>
<dbReference type="InterPro" id="IPR036884">
    <property type="entry name" value="2Fe-2S-bd_dom_sf"/>
</dbReference>
<dbReference type="Gene3D" id="1.10.150.120">
    <property type="entry name" value="[2Fe-2S]-binding domain"/>
    <property type="match status" value="1"/>
</dbReference>
<evidence type="ECO:0000256" key="5">
    <source>
        <dbReference type="ARBA" id="ARBA00023014"/>
    </source>
</evidence>
<dbReference type="GO" id="GO:0046872">
    <property type="term" value="F:metal ion binding"/>
    <property type="evidence" value="ECO:0007669"/>
    <property type="project" value="UniProtKB-KW"/>
</dbReference>
<dbReference type="InterPro" id="IPR001041">
    <property type="entry name" value="2Fe-2S_ferredoxin-type"/>
</dbReference>
<feature type="domain" description="2Fe-2S ferredoxin-type" evidence="6">
    <location>
        <begin position="14"/>
        <end position="90"/>
    </location>
</feature>
<dbReference type="CDD" id="cd00207">
    <property type="entry name" value="fer2"/>
    <property type="match status" value="1"/>
</dbReference>
<dbReference type="InterPro" id="IPR006058">
    <property type="entry name" value="2Fe2S_fd_BS"/>
</dbReference>
<evidence type="ECO:0000256" key="4">
    <source>
        <dbReference type="ARBA" id="ARBA00023004"/>
    </source>
</evidence>
<reference evidence="7" key="1">
    <citation type="submission" date="2020-02" db="EMBL/GenBank/DDBJ databases">
        <authorList>
            <person name="Meier V. D."/>
        </authorList>
    </citation>
    <scope>NUCLEOTIDE SEQUENCE</scope>
    <source>
        <strain evidence="7">AVDCRST_MAG49</strain>
    </source>
</reference>
<dbReference type="SUPFAM" id="SSF47741">
    <property type="entry name" value="CO dehydrogenase ISP C-domain like"/>
    <property type="match status" value="1"/>
</dbReference>
<evidence type="ECO:0000256" key="3">
    <source>
        <dbReference type="ARBA" id="ARBA00023002"/>
    </source>
</evidence>
<dbReference type="InterPro" id="IPR036010">
    <property type="entry name" value="2Fe-2S_ferredoxin-like_sf"/>
</dbReference>
<dbReference type="InterPro" id="IPR012675">
    <property type="entry name" value="Beta-grasp_dom_sf"/>
</dbReference>
<keyword evidence="1" id="KW-0001">2Fe-2S</keyword>
<organism evidence="7">
    <name type="scientific">uncultured Thermomicrobiales bacterium</name>
    <dbReference type="NCBI Taxonomy" id="1645740"/>
    <lineage>
        <taxon>Bacteria</taxon>
        <taxon>Pseudomonadati</taxon>
        <taxon>Thermomicrobiota</taxon>
        <taxon>Thermomicrobia</taxon>
        <taxon>Thermomicrobiales</taxon>
        <taxon>environmental samples</taxon>
    </lineage>
</organism>
<sequence length="181" mass="19204">METTISPPRPVPLQPVVLHVNGSDHPLLLEPRRTLLDALRDDLGLTGTKKVCDMGNCGACTVLVDGRAMYSCLLLAVDCAERRVTTIEGLGGPALDPIQEAFVAADAYQCGFCTPGQIMSLRALLDAHPDPSDAQIARAVTGNLCRCGAYRNILRAGRLAAEIEADRRAQQGGQDGNAPGR</sequence>
<keyword evidence="3" id="KW-0560">Oxidoreductase</keyword>
<dbReference type="PROSITE" id="PS00197">
    <property type="entry name" value="2FE2S_FER_1"/>
    <property type="match status" value="1"/>
</dbReference>
<dbReference type="InterPro" id="IPR051452">
    <property type="entry name" value="Diverse_Oxidoreductases"/>
</dbReference>
<protein>
    <submittedName>
        <fullName evidence="7">Periplasmic aromatic aldehyde oxidoreductase, iron-sulfur subunit YagT</fullName>
    </submittedName>
</protein>
<keyword evidence="5" id="KW-0411">Iron-sulfur</keyword>
<dbReference type="PROSITE" id="PS51085">
    <property type="entry name" value="2FE2S_FER_2"/>
    <property type="match status" value="1"/>
</dbReference>
<dbReference type="SUPFAM" id="SSF54292">
    <property type="entry name" value="2Fe-2S ferredoxin-like"/>
    <property type="match status" value="1"/>
</dbReference>
<dbReference type="EMBL" id="CADCWG010000082">
    <property type="protein sequence ID" value="CAA9546210.1"/>
    <property type="molecule type" value="Genomic_DNA"/>
</dbReference>
<dbReference type="FunFam" id="3.10.20.30:FF:000020">
    <property type="entry name" value="Xanthine dehydrogenase iron-sulfur subunit"/>
    <property type="match status" value="1"/>
</dbReference>
<dbReference type="PANTHER" id="PTHR44379:SF5">
    <property type="entry name" value="OXIDOREDUCTASE WITH IRON-SULFUR SUBUNIT"/>
    <property type="match status" value="1"/>
</dbReference>
<accession>A0A6J4UCB6</accession>
<evidence type="ECO:0000259" key="6">
    <source>
        <dbReference type="PROSITE" id="PS51085"/>
    </source>
</evidence>
<dbReference type="GO" id="GO:0051537">
    <property type="term" value="F:2 iron, 2 sulfur cluster binding"/>
    <property type="evidence" value="ECO:0007669"/>
    <property type="project" value="UniProtKB-KW"/>
</dbReference>
<dbReference type="Gene3D" id="3.10.20.30">
    <property type="match status" value="1"/>
</dbReference>
<dbReference type="InterPro" id="IPR002888">
    <property type="entry name" value="2Fe-2S-bd"/>
</dbReference>
<dbReference type="PANTHER" id="PTHR44379">
    <property type="entry name" value="OXIDOREDUCTASE WITH IRON-SULFUR SUBUNIT"/>
    <property type="match status" value="1"/>
</dbReference>
<evidence type="ECO:0000256" key="2">
    <source>
        <dbReference type="ARBA" id="ARBA00022723"/>
    </source>
</evidence>